<sequence length="122" mass="14718">MKLIRDKGYVTPGDWGLFRAQMRKEQDILDRDWETKARKTEYPPLSTYGYLKRYMHSIPLSEKAKRNWEDRKSDFRIVFKVDEEKKELYYLAIGKRIKGFPKDPDDIWSLIKGRKLPEEESD</sequence>
<dbReference type="AlphaFoldDB" id="A0A0D1IWQ0"/>
<protein>
    <submittedName>
        <fullName evidence="1">Uncharacterized protein</fullName>
    </submittedName>
</protein>
<dbReference type="Proteomes" id="UP000032247">
    <property type="component" value="Unassembled WGS sequence"/>
</dbReference>
<comment type="caution">
    <text evidence="1">The sequence shown here is derived from an EMBL/GenBank/DDBJ whole genome shotgun (WGS) entry which is preliminary data.</text>
</comment>
<dbReference type="PATRIC" id="fig|1423.173.peg.4857"/>
<accession>A0A0D1IWQ0</accession>
<organism evidence="1 2">
    <name type="scientific">Bacillus subtilis</name>
    <dbReference type="NCBI Taxonomy" id="1423"/>
    <lineage>
        <taxon>Bacteria</taxon>
        <taxon>Bacillati</taxon>
        <taxon>Bacillota</taxon>
        <taxon>Bacilli</taxon>
        <taxon>Bacillales</taxon>
        <taxon>Bacillaceae</taxon>
        <taxon>Bacillus</taxon>
    </lineage>
</organism>
<name>A0A0D1IWQ0_BACIU</name>
<reference evidence="1 2" key="1">
    <citation type="submission" date="2014-12" db="EMBL/GenBank/DDBJ databases">
        <title>Comparative genome analysis of Bacillus coagulans HM-08, Clostridium butyricum HM-68, Bacillus subtilis HM-66 and Bacillus licheniformis BL-09.</title>
        <authorList>
            <person name="Zhang H."/>
        </authorList>
    </citation>
    <scope>NUCLEOTIDE SEQUENCE [LARGE SCALE GENOMIC DNA]</scope>
    <source>
        <strain evidence="1 2">HM-66</strain>
    </source>
</reference>
<dbReference type="EMBL" id="JXBC01000014">
    <property type="protein sequence ID" value="KIU04414.1"/>
    <property type="molecule type" value="Genomic_DNA"/>
</dbReference>
<proteinExistence type="predicted"/>
<evidence type="ECO:0000313" key="2">
    <source>
        <dbReference type="Proteomes" id="UP000032247"/>
    </source>
</evidence>
<evidence type="ECO:0000313" key="1">
    <source>
        <dbReference type="EMBL" id="KIU04414.1"/>
    </source>
</evidence>
<gene>
    <name evidence="1" type="ORF">SC09_contig8orf00050</name>
</gene>